<protein>
    <submittedName>
        <fullName evidence="1">Uncharacterized protein</fullName>
    </submittedName>
</protein>
<feature type="non-terminal residue" evidence="1">
    <location>
        <position position="865"/>
    </location>
</feature>
<comment type="caution">
    <text evidence="1">The sequence shown here is derived from an EMBL/GenBank/DDBJ whole genome shotgun (WGS) entry which is preliminary data.</text>
</comment>
<name>A0A0F9GE47_9ZZZZ</name>
<feature type="non-terminal residue" evidence="1">
    <location>
        <position position="1"/>
    </location>
</feature>
<proteinExistence type="predicted"/>
<organism evidence="1">
    <name type="scientific">marine sediment metagenome</name>
    <dbReference type="NCBI Taxonomy" id="412755"/>
    <lineage>
        <taxon>unclassified sequences</taxon>
        <taxon>metagenomes</taxon>
        <taxon>ecological metagenomes</taxon>
    </lineage>
</organism>
<sequence length="865" mass="97608">LDDLDISPYFESLGTEEITSRGPGEYPEKLFGKPLTYELKYYNTNYSAYGPYYWTYAITDESGKASFDISFDHDYLEDFTNIFGSMEGFYSVEDVSLYLRAFSSNFEWDKMSIDSPDEYICSKNGTVFNGSTTPENPNFSNSILKDATYVEGLVRLHKKDLAVGSNDYYSYKLPGGEDEPPYEPLRLNLFVTEATPIPTTTMTSIESFTKIYTNSELEPLPVSVLEGDYAYYANIDFISPSGHTVQSVQKQIHESYASGYLIIDNETMYDIADKLGPGVSTIKVQVGESESYKASPVLIIPLEIVPEHYIKFGEKNGEEISLIEPFVSAWGSAYDGETEMPFESNYPHLIGSVWVEPEFNAIGSELSVQDYIGINLDATIYNDDGTTSTFPLRDNIMLRPGNRDGIMTFSVGLGPENAFLMGIQVDLNLSFNIDFNKDEIFEKERDIEIYLLDLRLEANPSSNNPKPIWSIYDDGFTSSEITINTIVNTVSIGSGIRYLGGQQYGETYGQEVAFLFDTDTLEYSIDSGSELLSLLALSEIVAVKLVGIKDGDEYEFEQGTDWIMPYYPSGDLYDDSTILFSGANLPDDGTEFSIVYSLKFDFGAQNNYAIFSLGYGNDRNETSIELRLPQTLLPESDNSHSPMFTRFTDRFTSTDGQTEFVLNYGLSGITEWDGYFIIYNEEKLELFGEFNKEFRQGRPALIFPSGIPEFTEIEVIYGVKSQYDLSYGFQKIDKSYSDSVRLMHNDDTSQQIIDELSTGLSAYTLGDPSLYISLNNSDDKTILKLMNLPLLYAPEITLNFTLDEVLLDIIESFGSDFNDLSIEFKYITNDGFYEFYSDPKIVPLDYNNGISPLIRNNIFSIDYNK</sequence>
<reference evidence="1" key="1">
    <citation type="journal article" date="2015" name="Nature">
        <title>Complex archaea that bridge the gap between prokaryotes and eukaryotes.</title>
        <authorList>
            <person name="Spang A."/>
            <person name="Saw J.H."/>
            <person name="Jorgensen S.L."/>
            <person name="Zaremba-Niedzwiedzka K."/>
            <person name="Martijn J."/>
            <person name="Lind A.E."/>
            <person name="van Eijk R."/>
            <person name="Schleper C."/>
            <person name="Guy L."/>
            <person name="Ettema T.J."/>
        </authorList>
    </citation>
    <scope>NUCLEOTIDE SEQUENCE</scope>
</reference>
<dbReference type="EMBL" id="LAZR01018254">
    <property type="protein sequence ID" value="KKL97094.1"/>
    <property type="molecule type" value="Genomic_DNA"/>
</dbReference>
<gene>
    <name evidence="1" type="ORF">LCGC14_1837920</name>
</gene>
<accession>A0A0F9GE47</accession>
<dbReference type="AlphaFoldDB" id="A0A0F9GE47"/>
<evidence type="ECO:0000313" key="1">
    <source>
        <dbReference type="EMBL" id="KKL97094.1"/>
    </source>
</evidence>